<evidence type="ECO:0000256" key="5">
    <source>
        <dbReference type="ARBA" id="ARBA00022989"/>
    </source>
</evidence>
<keyword evidence="3 7" id="KW-0812">Transmembrane</keyword>
<keyword evidence="5 7" id="KW-1133">Transmembrane helix</keyword>
<dbReference type="AlphaFoldDB" id="A0A6A6WL77"/>
<dbReference type="Proteomes" id="UP000799437">
    <property type="component" value="Unassembled WGS sequence"/>
</dbReference>
<evidence type="ECO:0000256" key="2">
    <source>
        <dbReference type="ARBA" id="ARBA00009096"/>
    </source>
</evidence>
<evidence type="ECO:0000313" key="9">
    <source>
        <dbReference type="EMBL" id="KAF2762964.1"/>
    </source>
</evidence>
<evidence type="ECO:0000256" key="6">
    <source>
        <dbReference type="ARBA" id="ARBA00023136"/>
    </source>
</evidence>
<dbReference type="GO" id="GO:0005789">
    <property type="term" value="C:endoplasmic reticulum membrane"/>
    <property type="evidence" value="ECO:0007669"/>
    <property type="project" value="UniProtKB-SubCell"/>
</dbReference>
<evidence type="ECO:0000256" key="1">
    <source>
        <dbReference type="ARBA" id="ARBA00004477"/>
    </source>
</evidence>
<dbReference type="PANTHER" id="PTHR31204">
    <property type="entry name" value="SIGMA INTRACELLULAR RECEPTOR 2"/>
    <property type="match status" value="1"/>
</dbReference>
<gene>
    <name evidence="9" type="ORF">EJ05DRAFT_471924</name>
</gene>
<sequence>MYYTGKSPELTISAVFDLTPLYPDYFKPTWMKDLMTWYIATYKDQNFISPQPWFTACRWMELFYHAPLSLWAVRAIWRDNPNLPIHLLVFAVQTAVTTFICIVDFVSWDVITTDEKVQIGTLYGPYLLLAVLMGLDMLGRLKKTTGALMGKSRALKNR</sequence>
<accession>A0A6A6WL77</accession>
<dbReference type="InterPro" id="IPR051987">
    <property type="entry name" value="Sigma-2_receptor-like"/>
</dbReference>
<comment type="similarity">
    <text evidence="2">Belongs to the TMEM97/sigma-2 receptor family.</text>
</comment>
<evidence type="ECO:0000256" key="4">
    <source>
        <dbReference type="ARBA" id="ARBA00022824"/>
    </source>
</evidence>
<dbReference type="EMBL" id="ML996565">
    <property type="protein sequence ID" value="KAF2762964.1"/>
    <property type="molecule type" value="Genomic_DNA"/>
</dbReference>
<dbReference type="GeneID" id="54484125"/>
<evidence type="ECO:0000259" key="8">
    <source>
        <dbReference type="PROSITE" id="PS51751"/>
    </source>
</evidence>
<dbReference type="Pfam" id="PF05241">
    <property type="entry name" value="EBP"/>
    <property type="match status" value="1"/>
</dbReference>
<evidence type="ECO:0000313" key="10">
    <source>
        <dbReference type="Proteomes" id="UP000799437"/>
    </source>
</evidence>
<keyword evidence="6 7" id="KW-0472">Membrane</keyword>
<dbReference type="OrthoDB" id="433124at2759"/>
<reference evidence="9" key="1">
    <citation type="journal article" date="2020" name="Stud. Mycol.">
        <title>101 Dothideomycetes genomes: a test case for predicting lifestyles and emergence of pathogens.</title>
        <authorList>
            <person name="Haridas S."/>
            <person name="Albert R."/>
            <person name="Binder M."/>
            <person name="Bloem J."/>
            <person name="Labutti K."/>
            <person name="Salamov A."/>
            <person name="Andreopoulos B."/>
            <person name="Baker S."/>
            <person name="Barry K."/>
            <person name="Bills G."/>
            <person name="Bluhm B."/>
            <person name="Cannon C."/>
            <person name="Castanera R."/>
            <person name="Culley D."/>
            <person name="Daum C."/>
            <person name="Ezra D."/>
            <person name="Gonzalez J."/>
            <person name="Henrissat B."/>
            <person name="Kuo A."/>
            <person name="Liang C."/>
            <person name="Lipzen A."/>
            <person name="Lutzoni F."/>
            <person name="Magnuson J."/>
            <person name="Mondo S."/>
            <person name="Nolan M."/>
            <person name="Ohm R."/>
            <person name="Pangilinan J."/>
            <person name="Park H.-J."/>
            <person name="Ramirez L."/>
            <person name="Alfaro M."/>
            <person name="Sun H."/>
            <person name="Tritt A."/>
            <person name="Yoshinaga Y."/>
            <person name="Zwiers L.-H."/>
            <person name="Turgeon B."/>
            <person name="Goodwin S."/>
            <person name="Spatafora J."/>
            <person name="Crous P."/>
            <person name="Grigoriev I."/>
        </authorList>
    </citation>
    <scope>NUCLEOTIDE SEQUENCE</scope>
    <source>
        <strain evidence="9">CBS 121739</strain>
    </source>
</reference>
<feature type="transmembrane region" description="Helical" evidence="7">
    <location>
        <begin position="120"/>
        <end position="139"/>
    </location>
</feature>
<dbReference type="PIRSF" id="PIRSF031032">
    <property type="entry name" value="TMP_97_prd"/>
    <property type="match status" value="1"/>
</dbReference>
<organism evidence="9 10">
    <name type="scientific">Pseudovirgaria hyperparasitica</name>
    <dbReference type="NCBI Taxonomy" id="470096"/>
    <lineage>
        <taxon>Eukaryota</taxon>
        <taxon>Fungi</taxon>
        <taxon>Dikarya</taxon>
        <taxon>Ascomycota</taxon>
        <taxon>Pezizomycotina</taxon>
        <taxon>Dothideomycetes</taxon>
        <taxon>Dothideomycetes incertae sedis</taxon>
        <taxon>Acrospermales</taxon>
        <taxon>Acrospermaceae</taxon>
        <taxon>Pseudovirgaria</taxon>
    </lineage>
</organism>
<name>A0A6A6WL77_9PEZI</name>
<dbReference type="RefSeq" id="XP_033605415.1">
    <property type="nucleotide sequence ID" value="XM_033743071.1"/>
</dbReference>
<feature type="domain" description="EXPERA" evidence="8">
    <location>
        <begin position="1"/>
        <end position="134"/>
    </location>
</feature>
<evidence type="ECO:0000256" key="7">
    <source>
        <dbReference type="PIRNR" id="PIRNR031032"/>
    </source>
</evidence>
<keyword evidence="4 7" id="KW-0256">Endoplasmic reticulum</keyword>
<protein>
    <recommendedName>
        <fullName evidence="7">Efficient mitochondria targeting-associated protein 19</fullName>
    </recommendedName>
</protein>
<feature type="transmembrane region" description="Helical" evidence="7">
    <location>
        <begin position="87"/>
        <end position="108"/>
    </location>
</feature>
<keyword evidence="10" id="KW-1185">Reference proteome</keyword>
<comment type="caution">
    <text evidence="7">Lacks conserved residue(s) required for the propagation of feature annotation.</text>
</comment>
<dbReference type="InterPro" id="IPR033118">
    <property type="entry name" value="EXPERA"/>
</dbReference>
<evidence type="ECO:0000256" key="3">
    <source>
        <dbReference type="ARBA" id="ARBA00022692"/>
    </source>
</evidence>
<dbReference type="PROSITE" id="PS51751">
    <property type="entry name" value="EXPERA"/>
    <property type="match status" value="1"/>
</dbReference>
<proteinExistence type="inferred from homology"/>
<comment type="subcellular location">
    <subcellularLocation>
        <location evidence="1">Endoplasmic reticulum membrane</location>
        <topology evidence="1">Multi-pass membrane protein</topology>
    </subcellularLocation>
</comment>
<dbReference type="InterPro" id="IPR016964">
    <property type="entry name" value="Sigma2_recept"/>
</dbReference>
<dbReference type="PANTHER" id="PTHR31204:SF1">
    <property type="entry name" value="SIGMA INTRACELLULAR RECEPTOR 2"/>
    <property type="match status" value="1"/>
</dbReference>